<dbReference type="Proteomes" id="UP000316079">
    <property type="component" value="Unassembled WGS sequence"/>
</dbReference>
<gene>
    <name evidence="1" type="ORF">DNTS_035085</name>
</gene>
<dbReference type="AlphaFoldDB" id="A0A553RLX1"/>
<comment type="caution">
    <text evidence="1">The sequence shown here is derived from an EMBL/GenBank/DDBJ whole genome shotgun (WGS) entry which is preliminary data.</text>
</comment>
<evidence type="ECO:0000313" key="2">
    <source>
        <dbReference type="Proteomes" id="UP000316079"/>
    </source>
</evidence>
<reference evidence="1 2" key="1">
    <citation type="journal article" date="2019" name="Sci. Data">
        <title>Hybrid genome assembly and annotation of Danionella translucida.</title>
        <authorList>
            <person name="Kadobianskyi M."/>
            <person name="Schulze L."/>
            <person name="Schuelke M."/>
            <person name="Judkewitz B."/>
        </authorList>
    </citation>
    <scope>NUCLEOTIDE SEQUENCE [LARGE SCALE GENOMIC DNA]</scope>
    <source>
        <strain evidence="1 2">Bolton</strain>
    </source>
</reference>
<proteinExistence type="predicted"/>
<dbReference type="OrthoDB" id="8869347at2759"/>
<feature type="non-terminal residue" evidence="1">
    <location>
        <position position="67"/>
    </location>
</feature>
<sequence length="67" mass="7590">NLQLKWVNQAGVTLESDSRYKIHSSSSPSIISLSITHLDGDLDREWRCELTDDNQLKTTASYTIKIP</sequence>
<feature type="non-terminal residue" evidence="1">
    <location>
        <position position="1"/>
    </location>
</feature>
<keyword evidence="2" id="KW-1185">Reference proteome</keyword>
<name>A0A553RLX1_9TELE</name>
<accession>A0A553RLX1</accession>
<organism evidence="1 2">
    <name type="scientific">Danionella cerebrum</name>
    <dbReference type="NCBI Taxonomy" id="2873325"/>
    <lineage>
        <taxon>Eukaryota</taxon>
        <taxon>Metazoa</taxon>
        <taxon>Chordata</taxon>
        <taxon>Craniata</taxon>
        <taxon>Vertebrata</taxon>
        <taxon>Euteleostomi</taxon>
        <taxon>Actinopterygii</taxon>
        <taxon>Neopterygii</taxon>
        <taxon>Teleostei</taxon>
        <taxon>Ostariophysi</taxon>
        <taxon>Cypriniformes</taxon>
        <taxon>Danionidae</taxon>
        <taxon>Danioninae</taxon>
        <taxon>Danionella</taxon>
    </lineage>
</organism>
<evidence type="ECO:0000313" key="1">
    <source>
        <dbReference type="EMBL" id="TRZ03165.1"/>
    </source>
</evidence>
<protein>
    <recommendedName>
        <fullName evidence="3">Ig-like domain-containing protein</fullName>
    </recommendedName>
</protein>
<evidence type="ECO:0008006" key="3">
    <source>
        <dbReference type="Google" id="ProtNLM"/>
    </source>
</evidence>
<dbReference type="EMBL" id="SRMA01015295">
    <property type="protein sequence ID" value="TRZ03165.1"/>
    <property type="molecule type" value="Genomic_DNA"/>
</dbReference>